<accession>A0A5C3NHG2</accession>
<dbReference type="InterPro" id="IPR036864">
    <property type="entry name" value="Zn2-C6_fun-type_DNA-bd_sf"/>
</dbReference>
<dbReference type="Gene3D" id="4.10.240.10">
    <property type="entry name" value="Zn(2)-C6 fungal-type DNA-binding domain"/>
    <property type="match status" value="1"/>
</dbReference>
<dbReference type="GO" id="GO:0005634">
    <property type="term" value="C:nucleus"/>
    <property type="evidence" value="ECO:0007669"/>
    <property type="project" value="UniProtKB-SubCell"/>
</dbReference>
<dbReference type="Pfam" id="PF04082">
    <property type="entry name" value="Fungal_trans"/>
    <property type="match status" value="1"/>
</dbReference>
<organism evidence="6 7">
    <name type="scientific">Heliocybe sulcata</name>
    <dbReference type="NCBI Taxonomy" id="5364"/>
    <lineage>
        <taxon>Eukaryota</taxon>
        <taxon>Fungi</taxon>
        <taxon>Dikarya</taxon>
        <taxon>Basidiomycota</taxon>
        <taxon>Agaricomycotina</taxon>
        <taxon>Agaricomycetes</taxon>
        <taxon>Gloeophyllales</taxon>
        <taxon>Gloeophyllaceae</taxon>
        <taxon>Heliocybe</taxon>
    </lineage>
</organism>
<reference evidence="6 7" key="1">
    <citation type="journal article" date="2019" name="Nat. Ecol. Evol.">
        <title>Megaphylogeny resolves global patterns of mushroom evolution.</title>
        <authorList>
            <person name="Varga T."/>
            <person name="Krizsan K."/>
            <person name="Foldi C."/>
            <person name="Dima B."/>
            <person name="Sanchez-Garcia M."/>
            <person name="Sanchez-Ramirez S."/>
            <person name="Szollosi G.J."/>
            <person name="Szarkandi J.G."/>
            <person name="Papp V."/>
            <person name="Albert L."/>
            <person name="Andreopoulos W."/>
            <person name="Angelini C."/>
            <person name="Antonin V."/>
            <person name="Barry K.W."/>
            <person name="Bougher N.L."/>
            <person name="Buchanan P."/>
            <person name="Buyck B."/>
            <person name="Bense V."/>
            <person name="Catcheside P."/>
            <person name="Chovatia M."/>
            <person name="Cooper J."/>
            <person name="Damon W."/>
            <person name="Desjardin D."/>
            <person name="Finy P."/>
            <person name="Geml J."/>
            <person name="Haridas S."/>
            <person name="Hughes K."/>
            <person name="Justo A."/>
            <person name="Karasinski D."/>
            <person name="Kautmanova I."/>
            <person name="Kiss B."/>
            <person name="Kocsube S."/>
            <person name="Kotiranta H."/>
            <person name="LaButti K.M."/>
            <person name="Lechner B.E."/>
            <person name="Liimatainen K."/>
            <person name="Lipzen A."/>
            <person name="Lukacs Z."/>
            <person name="Mihaltcheva S."/>
            <person name="Morgado L.N."/>
            <person name="Niskanen T."/>
            <person name="Noordeloos M.E."/>
            <person name="Ohm R.A."/>
            <person name="Ortiz-Santana B."/>
            <person name="Ovrebo C."/>
            <person name="Racz N."/>
            <person name="Riley R."/>
            <person name="Savchenko A."/>
            <person name="Shiryaev A."/>
            <person name="Soop K."/>
            <person name="Spirin V."/>
            <person name="Szebenyi C."/>
            <person name="Tomsovsky M."/>
            <person name="Tulloss R.E."/>
            <person name="Uehling J."/>
            <person name="Grigoriev I.V."/>
            <person name="Vagvolgyi C."/>
            <person name="Papp T."/>
            <person name="Martin F.M."/>
            <person name="Miettinen O."/>
            <person name="Hibbett D.S."/>
            <person name="Nagy L.G."/>
        </authorList>
    </citation>
    <scope>NUCLEOTIDE SEQUENCE [LARGE SCALE GENOMIC DNA]</scope>
    <source>
        <strain evidence="6 7">OMC1185</strain>
    </source>
</reference>
<evidence type="ECO:0000313" key="6">
    <source>
        <dbReference type="EMBL" id="TFK55926.1"/>
    </source>
</evidence>
<comment type="subcellular location">
    <subcellularLocation>
        <location evidence="1">Nucleus</location>
    </subcellularLocation>
</comment>
<evidence type="ECO:0000313" key="7">
    <source>
        <dbReference type="Proteomes" id="UP000305948"/>
    </source>
</evidence>
<dbReference type="InterPro" id="IPR007219">
    <property type="entry name" value="XnlR_reg_dom"/>
</dbReference>
<evidence type="ECO:0000256" key="4">
    <source>
        <dbReference type="SAM" id="MobiDB-lite"/>
    </source>
</evidence>
<dbReference type="PANTHER" id="PTHR31001:SF87">
    <property type="entry name" value="COL-21"/>
    <property type="match status" value="1"/>
</dbReference>
<feature type="region of interest" description="Disordered" evidence="4">
    <location>
        <begin position="703"/>
        <end position="734"/>
    </location>
</feature>
<dbReference type="InterPro" id="IPR001138">
    <property type="entry name" value="Zn2Cys6_DnaBD"/>
</dbReference>
<evidence type="ECO:0000256" key="2">
    <source>
        <dbReference type="ARBA" id="ARBA00022723"/>
    </source>
</evidence>
<name>A0A5C3NHG2_9AGAM</name>
<dbReference type="PANTHER" id="PTHR31001">
    <property type="entry name" value="UNCHARACTERIZED TRANSCRIPTIONAL REGULATORY PROTEIN"/>
    <property type="match status" value="1"/>
</dbReference>
<dbReference type="CDD" id="cd12148">
    <property type="entry name" value="fungal_TF_MHR"/>
    <property type="match status" value="1"/>
</dbReference>
<dbReference type="InterPro" id="IPR050613">
    <property type="entry name" value="Sec_Metabolite_Reg"/>
</dbReference>
<feature type="region of interest" description="Disordered" evidence="4">
    <location>
        <begin position="1"/>
        <end position="42"/>
    </location>
</feature>
<dbReference type="Proteomes" id="UP000305948">
    <property type="component" value="Unassembled WGS sequence"/>
</dbReference>
<sequence length="851" mass="93951">MVKTTNHASPGGTPGAQSAKRKKEDDDAIAGSSKKPRTRVSYSCGECHRRKQKCDRQVPCSHCIARKVPELCKAYQPGKSDQDLHLRISRLERIIETALPQFCSADASTPASAETSGFAERQRSLSEGLDDDTRSQVEDQDASGGIFQSGRWFGHSASGSVAPASVLEQLQHVVGSSNMDSRSQDGRASRSPTMDSVKAEIAPKTPGSSYAHASTSNIATTSIIDSEPSAADKLKSLVQDCGVSPQNFTDLLQELPHQPFTNILIDHYFASINWTRYPLSERDFRAAYASICANGADINPNDVRFLPLLYVVLAISVRLAPEAIAGDVRTRRLTSLRYYWSSRRSLLIAAAIQPDSLEMVLTRLLSARFLTFDRRITECWSQLGAAVRTAQALGLHRDGQAMGMDPARVEYRRRIWAYLYHADRSYALVLGRPNAIQDCYTSTLPPLNIADETVLAPGMNASPPLSQPTPMTFVILRHRLAVIIGHMVHHFQQVRNPSHYSDVLALDEELLKFINELPPHFAMEPDTSLDSTLTYVPVHRYLLITEVLFVRISLHRPYLLRKLGSDRYLPSRKACFESAVKDFQVRRKFKEGSPREARDSLSNAYREFQTAMVSGIYLVLEPRGVHSEAMHTILDQFLADHEGIQDIDETTRRELKIIEFLKNRSLQAEASGQGPSRPMDSKAAGPHVDAQLLLELGQSASRSPSAVPVIPRRKSTNGTGFSIPSPALAQSPKNAFRNGVPITQTRSPTLHRLQQVDAFQLSPTATGSPGAEEESTAQHLLDHWCNTVAAGSFDGPSTFNAIPWNGMNGTDLASLFAQSSGFMGNDMNNMAGPDISDWNYWETLVNQIRGS</sequence>
<dbReference type="STRING" id="5364.A0A5C3NHG2"/>
<evidence type="ECO:0000256" key="1">
    <source>
        <dbReference type="ARBA" id="ARBA00004123"/>
    </source>
</evidence>
<feature type="domain" description="Zn(2)-C6 fungal-type" evidence="5">
    <location>
        <begin position="43"/>
        <end position="72"/>
    </location>
</feature>
<dbReference type="SUPFAM" id="SSF57701">
    <property type="entry name" value="Zn2/Cys6 DNA-binding domain"/>
    <property type="match status" value="1"/>
</dbReference>
<dbReference type="SMART" id="SM00906">
    <property type="entry name" value="Fungal_trans"/>
    <property type="match status" value="1"/>
</dbReference>
<dbReference type="GO" id="GO:0000981">
    <property type="term" value="F:DNA-binding transcription factor activity, RNA polymerase II-specific"/>
    <property type="evidence" value="ECO:0007669"/>
    <property type="project" value="InterPro"/>
</dbReference>
<gene>
    <name evidence="6" type="ORF">OE88DRAFT_1622585</name>
</gene>
<evidence type="ECO:0000256" key="3">
    <source>
        <dbReference type="ARBA" id="ARBA00023242"/>
    </source>
</evidence>
<dbReference type="Pfam" id="PF00172">
    <property type="entry name" value="Zn_clus"/>
    <property type="match status" value="1"/>
</dbReference>
<keyword evidence="2" id="KW-0479">Metal-binding</keyword>
<feature type="region of interest" description="Disordered" evidence="4">
    <location>
        <begin position="105"/>
        <end position="141"/>
    </location>
</feature>
<dbReference type="AlphaFoldDB" id="A0A5C3NHG2"/>
<dbReference type="OrthoDB" id="4934715at2759"/>
<dbReference type="PROSITE" id="PS50048">
    <property type="entry name" value="ZN2_CY6_FUNGAL_2"/>
    <property type="match status" value="1"/>
</dbReference>
<dbReference type="EMBL" id="ML213504">
    <property type="protein sequence ID" value="TFK55926.1"/>
    <property type="molecule type" value="Genomic_DNA"/>
</dbReference>
<dbReference type="GO" id="GO:0006351">
    <property type="term" value="P:DNA-templated transcription"/>
    <property type="evidence" value="ECO:0007669"/>
    <property type="project" value="InterPro"/>
</dbReference>
<protein>
    <recommendedName>
        <fullName evidence="5">Zn(2)-C6 fungal-type domain-containing protein</fullName>
    </recommendedName>
</protein>
<dbReference type="CDD" id="cd00067">
    <property type="entry name" value="GAL4"/>
    <property type="match status" value="1"/>
</dbReference>
<dbReference type="PROSITE" id="PS00463">
    <property type="entry name" value="ZN2_CY6_FUNGAL_1"/>
    <property type="match status" value="1"/>
</dbReference>
<dbReference type="SMART" id="SM00066">
    <property type="entry name" value="GAL4"/>
    <property type="match status" value="1"/>
</dbReference>
<keyword evidence="7" id="KW-1185">Reference proteome</keyword>
<dbReference type="GO" id="GO:0008270">
    <property type="term" value="F:zinc ion binding"/>
    <property type="evidence" value="ECO:0007669"/>
    <property type="project" value="InterPro"/>
</dbReference>
<feature type="compositionally biased region" description="Polar residues" evidence="4">
    <location>
        <begin position="106"/>
        <end position="115"/>
    </location>
</feature>
<feature type="region of interest" description="Disordered" evidence="4">
    <location>
        <begin position="175"/>
        <end position="212"/>
    </location>
</feature>
<evidence type="ECO:0000259" key="5">
    <source>
        <dbReference type="PROSITE" id="PS50048"/>
    </source>
</evidence>
<keyword evidence="3" id="KW-0539">Nucleus</keyword>
<proteinExistence type="predicted"/>
<dbReference type="GO" id="GO:0003677">
    <property type="term" value="F:DNA binding"/>
    <property type="evidence" value="ECO:0007669"/>
    <property type="project" value="InterPro"/>
</dbReference>